<comment type="caution">
    <text evidence="1">The sequence shown here is derived from an EMBL/GenBank/DDBJ whole genome shotgun (WGS) entry which is preliminary data.</text>
</comment>
<keyword evidence="2" id="KW-1185">Reference proteome</keyword>
<proteinExistence type="predicted"/>
<protein>
    <submittedName>
        <fullName evidence="1">Uncharacterized protein</fullName>
    </submittedName>
</protein>
<accession>A0A420IKK8</accession>
<name>A0A420IKK8_9PEZI</name>
<dbReference type="AlphaFoldDB" id="A0A420IKK8"/>
<dbReference type="Proteomes" id="UP000283383">
    <property type="component" value="Unassembled WGS sequence"/>
</dbReference>
<gene>
    <name evidence="1" type="ORF">GcM3_086025</name>
</gene>
<reference evidence="1 2" key="1">
    <citation type="journal article" date="2018" name="BMC Genomics">
        <title>Comparative genome analyses reveal sequence features reflecting distinct modes of host-adaptation between dicot and monocot powdery mildew.</title>
        <authorList>
            <person name="Wu Y."/>
            <person name="Ma X."/>
            <person name="Pan Z."/>
            <person name="Kale S.D."/>
            <person name="Song Y."/>
            <person name="King H."/>
            <person name="Zhang Q."/>
            <person name="Presley C."/>
            <person name="Deng X."/>
            <person name="Wei C.I."/>
            <person name="Xiao S."/>
        </authorList>
    </citation>
    <scope>NUCLEOTIDE SEQUENCE [LARGE SCALE GENOMIC DNA]</scope>
    <source>
        <strain evidence="1">UMSG3</strain>
    </source>
</reference>
<sequence length="69" mass="7836">MPDDVIMHHPGRFSRKNSVATVAKDHQLVSREGFDPVYDHLGVDQNMEISDKATAGKEDNEAGLYFQRY</sequence>
<dbReference type="EMBL" id="MCBQ01008660">
    <property type="protein sequence ID" value="RKF75084.1"/>
    <property type="molecule type" value="Genomic_DNA"/>
</dbReference>
<evidence type="ECO:0000313" key="2">
    <source>
        <dbReference type="Proteomes" id="UP000283383"/>
    </source>
</evidence>
<organism evidence="1 2">
    <name type="scientific">Golovinomyces cichoracearum</name>
    <dbReference type="NCBI Taxonomy" id="62708"/>
    <lineage>
        <taxon>Eukaryota</taxon>
        <taxon>Fungi</taxon>
        <taxon>Dikarya</taxon>
        <taxon>Ascomycota</taxon>
        <taxon>Pezizomycotina</taxon>
        <taxon>Leotiomycetes</taxon>
        <taxon>Erysiphales</taxon>
        <taxon>Erysiphaceae</taxon>
        <taxon>Golovinomyces</taxon>
    </lineage>
</organism>
<evidence type="ECO:0000313" key="1">
    <source>
        <dbReference type="EMBL" id="RKF75084.1"/>
    </source>
</evidence>